<feature type="domain" description="Glycoside hydrolase family 20 catalytic" evidence="9">
    <location>
        <begin position="159"/>
        <end position="498"/>
    </location>
</feature>
<dbReference type="Gene3D" id="3.20.20.80">
    <property type="entry name" value="Glycosidases"/>
    <property type="match status" value="1"/>
</dbReference>
<dbReference type="InterPro" id="IPR015882">
    <property type="entry name" value="HEX_bac_N"/>
</dbReference>
<evidence type="ECO:0000256" key="5">
    <source>
        <dbReference type="ARBA" id="ARBA00023295"/>
    </source>
</evidence>
<feature type="chain" id="PRO_5047108918" description="beta-N-acetylhexosaminidase" evidence="8">
    <location>
        <begin position="28"/>
        <end position="783"/>
    </location>
</feature>
<dbReference type="RefSeq" id="WP_380942016.1">
    <property type="nucleotide sequence ID" value="NZ_JBHUFC010000025.1"/>
</dbReference>
<dbReference type="PANTHER" id="PTHR22600">
    <property type="entry name" value="BETA-HEXOSAMINIDASE"/>
    <property type="match status" value="1"/>
</dbReference>
<organism evidence="12 13">
    <name type="scientific">Sphingomonas floccifaciens</name>
    <dbReference type="NCBI Taxonomy" id="1844115"/>
    <lineage>
        <taxon>Bacteria</taxon>
        <taxon>Pseudomonadati</taxon>
        <taxon>Pseudomonadota</taxon>
        <taxon>Alphaproteobacteria</taxon>
        <taxon>Sphingomonadales</taxon>
        <taxon>Sphingomonadaceae</taxon>
        <taxon>Sphingomonas</taxon>
    </lineage>
</organism>
<protein>
    <recommendedName>
        <fullName evidence="3">beta-N-acetylhexosaminidase</fullName>
        <ecNumber evidence="3">3.2.1.52</ecNumber>
    </recommendedName>
    <alternativeName>
        <fullName evidence="6">Beta-N-acetylhexosaminidase</fullName>
    </alternativeName>
    <alternativeName>
        <fullName evidence="7">N-acetyl-beta-glucosaminidase</fullName>
    </alternativeName>
</protein>
<evidence type="ECO:0000259" key="11">
    <source>
        <dbReference type="Pfam" id="PF13290"/>
    </source>
</evidence>
<evidence type="ECO:0000256" key="3">
    <source>
        <dbReference type="ARBA" id="ARBA00012663"/>
    </source>
</evidence>
<evidence type="ECO:0000259" key="9">
    <source>
        <dbReference type="Pfam" id="PF00728"/>
    </source>
</evidence>
<evidence type="ECO:0000256" key="4">
    <source>
        <dbReference type="ARBA" id="ARBA00022801"/>
    </source>
</evidence>
<evidence type="ECO:0000259" key="10">
    <source>
        <dbReference type="Pfam" id="PF02838"/>
    </source>
</evidence>
<accession>A0ABW4NMA5</accession>
<dbReference type="InterPro" id="IPR017853">
    <property type="entry name" value="GH"/>
</dbReference>
<dbReference type="Pfam" id="PF13290">
    <property type="entry name" value="CHB_HEX_C_1"/>
    <property type="match status" value="1"/>
</dbReference>
<dbReference type="Pfam" id="PF02838">
    <property type="entry name" value="Glyco_hydro_20b"/>
    <property type="match status" value="1"/>
</dbReference>
<keyword evidence="5" id="KW-0326">Glycosidase</keyword>
<dbReference type="InterPro" id="IPR025705">
    <property type="entry name" value="Beta_hexosaminidase_sua/sub"/>
</dbReference>
<keyword evidence="4" id="KW-0378">Hydrolase</keyword>
<dbReference type="EC" id="3.2.1.52" evidence="3"/>
<proteinExistence type="inferred from homology"/>
<evidence type="ECO:0000313" key="13">
    <source>
        <dbReference type="Proteomes" id="UP001597283"/>
    </source>
</evidence>
<dbReference type="InterPro" id="IPR059177">
    <property type="entry name" value="GH29D-like_dom"/>
</dbReference>
<evidence type="ECO:0000256" key="7">
    <source>
        <dbReference type="ARBA" id="ARBA00033000"/>
    </source>
</evidence>
<dbReference type="SUPFAM" id="SSF55545">
    <property type="entry name" value="beta-N-acetylhexosaminidase-like domain"/>
    <property type="match status" value="1"/>
</dbReference>
<evidence type="ECO:0000256" key="1">
    <source>
        <dbReference type="ARBA" id="ARBA00001231"/>
    </source>
</evidence>
<gene>
    <name evidence="12" type="ORF">ACFSC3_19695</name>
</gene>
<dbReference type="PANTHER" id="PTHR22600:SF57">
    <property type="entry name" value="BETA-N-ACETYLHEXOSAMINIDASE"/>
    <property type="match status" value="1"/>
</dbReference>
<dbReference type="EMBL" id="JBHUFC010000025">
    <property type="protein sequence ID" value="MFD1789785.1"/>
    <property type="molecule type" value="Genomic_DNA"/>
</dbReference>
<keyword evidence="13" id="KW-1185">Reference proteome</keyword>
<evidence type="ECO:0000256" key="8">
    <source>
        <dbReference type="SAM" id="SignalP"/>
    </source>
</evidence>
<dbReference type="PRINTS" id="PR00738">
    <property type="entry name" value="GLHYDRLASE20"/>
</dbReference>
<evidence type="ECO:0000256" key="2">
    <source>
        <dbReference type="ARBA" id="ARBA00006285"/>
    </source>
</evidence>
<dbReference type="Proteomes" id="UP001597283">
    <property type="component" value="Unassembled WGS sequence"/>
</dbReference>
<comment type="similarity">
    <text evidence="2">Belongs to the glycosyl hydrolase 20 family.</text>
</comment>
<dbReference type="CDD" id="cd06563">
    <property type="entry name" value="GH20_chitobiase-like"/>
    <property type="match status" value="1"/>
</dbReference>
<feature type="domain" description="GH29D-like beta-sandwich" evidence="11">
    <location>
        <begin position="548"/>
        <end position="599"/>
    </location>
</feature>
<dbReference type="InterPro" id="IPR015883">
    <property type="entry name" value="Glyco_hydro_20_cat"/>
</dbReference>
<feature type="signal peptide" evidence="8">
    <location>
        <begin position="1"/>
        <end position="27"/>
    </location>
</feature>
<name>A0ABW4NMA5_9SPHN</name>
<evidence type="ECO:0000256" key="6">
    <source>
        <dbReference type="ARBA" id="ARBA00030512"/>
    </source>
</evidence>
<evidence type="ECO:0000313" key="12">
    <source>
        <dbReference type="EMBL" id="MFD1789785.1"/>
    </source>
</evidence>
<dbReference type="Gene3D" id="3.30.379.10">
    <property type="entry name" value="Chitobiase/beta-hexosaminidase domain 2-like"/>
    <property type="match status" value="1"/>
</dbReference>
<dbReference type="Pfam" id="PF00728">
    <property type="entry name" value="Glyco_hydro_20"/>
    <property type="match status" value="1"/>
</dbReference>
<feature type="domain" description="Beta-hexosaminidase bacterial type N-terminal" evidence="10">
    <location>
        <begin position="33"/>
        <end position="155"/>
    </location>
</feature>
<sequence>MSGWSKQAMTAVAVAVAMALPGGTAIAQTGAALLPMPAKIAPASGPGFTLTNNAGVAIPAGDRGADAAARILTEVVRTQRGLTLTDASNGAIRFVRDASIAGDEAYRLTVTRSGVTIAASGDRGLLYGAMTLAQLASPDRNTGKPVLIAAQAIDDAPRFKWRGLMLDVARHFQPIPVVKTMVDQMAAVKLNTLHIHLSDDQGWRVEIRKYPKLTEVGGWRLPPWTGGARPTEKVGGSYTQAELKDLVAYAATRGITIVPEIDLPGHATALVAAYPELGILGDAPVVSNNWGIEPYLFNPGPKGIQFVKDVLDELMAIFPGTYIHLGGDEAIKDQWQRSPEVQAQMRALGIKDEEALQSWMIDQFGLYLQSKGRRLIGWDEILEGGLPQSAAVMSWRGEKGGIDAANAGHDVVMSPGGPLYLNQTQTLRRDEPPGRYDINSLEAVYKYDPMPAAIAPDRAHHVLGAQGNLWSEYIVTPYQLQHHAFPRAGALAEIAWTPKGDKNFAAFLPRLMRQADRWRTNGVQVADTPFAVDFTIPGGRGDALRKNAVPLTLSAQVAYGTIRYTTDGSTPTARSKAYAAPLTVKSGTIVRAAAFDASGFATSAPRAFDTSRVSLLTRINPELKACPAGSLGLRPPLRSDATENAPVYNINLFDTCILDPDVPMDVATGYKVEVVRLARHYGLAHEARMVREHYNVSAHGELLVQVGCIAAAEKRKAGDKTARPIAAGAFPLPDPKTAPQKFSFDGTFPAGLTGDQDVCFQFTSPIADPYYTVGRVTLTEGAK</sequence>
<dbReference type="InterPro" id="IPR029018">
    <property type="entry name" value="Hex-like_dom2"/>
</dbReference>
<comment type="catalytic activity">
    <reaction evidence="1">
        <text>Hydrolysis of terminal non-reducing N-acetyl-D-hexosamine residues in N-acetyl-beta-D-hexosaminides.</text>
        <dbReference type="EC" id="3.2.1.52"/>
    </reaction>
</comment>
<reference evidence="13" key="1">
    <citation type="journal article" date="2019" name="Int. J. Syst. Evol. Microbiol.">
        <title>The Global Catalogue of Microorganisms (GCM) 10K type strain sequencing project: providing services to taxonomists for standard genome sequencing and annotation.</title>
        <authorList>
            <consortium name="The Broad Institute Genomics Platform"/>
            <consortium name="The Broad Institute Genome Sequencing Center for Infectious Disease"/>
            <person name="Wu L."/>
            <person name="Ma J."/>
        </authorList>
    </citation>
    <scope>NUCLEOTIDE SEQUENCE [LARGE SCALE GENOMIC DNA]</scope>
    <source>
        <strain evidence="13">Q85</strain>
    </source>
</reference>
<comment type="caution">
    <text evidence="12">The sequence shown here is derived from an EMBL/GenBank/DDBJ whole genome shotgun (WGS) entry which is preliminary data.</text>
</comment>
<keyword evidence="8" id="KW-0732">Signal</keyword>
<dbReference type="SUPFAM" id="SSF51445">
    <property type="entry name" value="(Trans)glycosidases"/>
    <property type="match status" value="1"/>
</dbReference>